<dbReference type="GO" id="GO:0005886">
    <property type="term" value="C:plasma membrane"/>
    <property type="evidence" value="ECO:0007669"/>
    <property type="project" value="UniProtKB-SubCell"/>
</dbReference>
<dbReference type="Proteomes" id="UP000286071">
    <property type="component" value="Unassembled WGS sequence"/>
</dbReference>
<sequence>MSQSTATTSRDTLELSSSVATTTATAALAGRVFLSAIFILSGISKLSAPAMMIGYIGSVGLPFPQLALALAIIIEIGGGIALIAGYRTRTVALVLALFSVVTALAFHNSLGDQNQFIHFFKNIAMAGGLLQVVAFGAGRFSLDARRR</sequence>
<dbReference type="AlphaFoldDB" id="A0A423H7F3"/>
<protein>
    <submittedName>
        <fullName evidence="8">LysR family transcriptional regulator</fullName>
    </submittedName>
</protein>
<organism evidence="8 9">
    <name type="scientific">Pseudomonas brassicacearum</name>
    <dbReference type="NCBI Taxonomy" id="930166"/>
    <lineage>
        <taxon>Bacteria</taxon>
        <taxon>Pseudomonadati</taxon>
        <taxon>Pseudomonadota</taxon>
        <taxon>Gammaproteobacteria</taxon>
        <taxon>Pseudomonadales</taxon>
        <taxon>Pseudomonadaceae</taxon>
        <taxon>Pseudomonas</taxon>
    </lineage>
</organism>
<comment type="subcellular location">
    <subcellularLocation>
        <location evidence="1">Cell membrane</location>
        <topology evidence="1">Multi-pass membrane protein</topology>
    </subcellularLocation>
</comment>
<keyword evidence="3" id="KW-1003">Cell membrane</keyword>
<dbReference type="Pfam" id="PF07681">
    <property type="entry name" value="DoxX"/>
    <property type="match status" value="1"/>
</dbReference>
<evidence type="ECO:0000256" key="7">
    <source>
        <dbReference type="SAM" id="Phobius"/>
    </source>
</evidence>
<dbReference type="OrthoDB" id="9792760at2"/>
<evidence type="ECO:0000256" key="2">
    <source>
        <dbReference type="ARBA" id="ARBA00006679"/>
    </source>
</evidence>
<evidence type="ECO:0000256" key="3">
    <source>
        <dbReference type="ARBA" id="ARBA00022475"/>
    </source>
</evidence>
<dbReference type="PANTHER" id="PTHR33452:SF1">
    <property type="entry name" value="INNER MEMBRANE PROTEIN YPHA-RELATED"/>
    <property type="match status" value="1"/>
</dbReference>
<feature type="transmembrane region" description="Helical" evidence="7">
    <location>
        <begin position="32"/>
        <end position="57"/>
    </location>
</feature>
<feature type="transmembrane region" description="Helical" evidence="7">
    <location>
        <begin position="91"/>
        <end position="110"/>
    </location>
</feature>
<keyword evidence="4 7" id="KW-0812">Transmembrane</keyword>
<accession>A0A423H7F3</accession>
<comment type="caution">
    <text evidence="8">The sequence shown here is derived from an EMBL/GenBank/DDBJ whole genome shotgun (WGS) entry which is preliminary data.</text>
</comment>
<name>A0A423H7F3_9PSED</name>
<evidence type="ECO:0000256" key="6">
    <source>
        <dbReference type="ARBA" id="ARBA00023136"/>
    </source>
</evidence>
<keyword evidence="5 7" id="KW-1133">Transmembrane helix</keyword>
<gene>
    <name evidence="8" type="ORF">BK659_12880</name>
</gene>
<dbReference type="EMBL" id="MOBJ01000008">
    <property type="protein sequence ID" value="RON09122.1"/>
    <property type="molecule type" value="Genomic_DNA"/>
</dbReference>
<feature type="transmembrane region" description="Helical" evidence="7">
    <location>
        <begin position="63"/>
        <end position="84"/>
    </location>
</feature>
<proteinExistence type="inferred from homology"/>
<dbReference type="InterPro" id="IPR032808">
    <property type="entry name" value="DoxX"/>
</dbReference>
<evidence type="ECO:0000313" key="8">
    <source>
        <dbReference type="EMBL" id="RON09122.1"/>
    </source>
</evidence>
<feature type="transmembrane region" description="Helical" evidence="7">
    <location>
        <begin position="116"/>
        <end position="137"/>
    </location>
</feature>
<evidence type="ECO:0000256" key="4">
    <source>
        <dbReference type="ARBA" id="ARBA00022692"/>
    </source>
</evidence>
<keyword evidence="6 7" id="KW-0472">Membrane</keyword>
<dbReference type="PANTHER" id="PTHR33452">
    <property type="entry name" value="OXIDOREDUCTASE CATD-RELATED"/>
    <property type="match status" value="1"/>
</dbReference>
<evidence type="ECO:0000256" key="5">
    <source>
        <dbReference type="ARBA" id="ARBA00022989"/>
    </source>
</evidence>
<evidence type="ECO:0000313" key="9">
    <source>
        <dbReference type="Proteomes" id="UP000286071"/>
    </source>
</evidence>
<reference evidence="8 9" key="1">
    <citation type="submission" date="2016-10" db="EMBL/GenBank/DDBJ databases">
        <title>Comparative genome analysis of multiple Pseudomonas spp. focuses on biocontrol and plant growth promoting traits.</title>
        <authorList>
            <person name="Tao X.-Y."/>
            <person name="Taylor C.G."/>
        </authorList>
    </citation>
    <scope>NUCLEOTIDE SEQUENCE [LARGE SCALE GENOMIC DNA]</scope>
    <source>
        <strain evidence="8 9">48H11</strain>
    </source>
</reference>
<evidence type="ECO:0000256" key="1">
    <source>
        <dbReference type="ARBA" id="ARBA00004651"/>
    </source>
</evidence>
<comment type="similarity">
    <text evidence="2">Belongs to the DoxX family.</text>
</comment>
<dbReference type="InterPro" id="IPR051907">
    <property type="entry name" value="DoxX-like_oxidoreductase"/>
</dbReference>
<dbReference type="RefSeq" id="WP_123425520.1">
    <property type="nucleotide sequence ID" value="NZ_MOBJ01000008.1"/>
</dbReference>